<dbReference type="OrthoDB" id="9781411at2"/>
<organism evidence="3 4">
    <name type="scientific">Calidifontibacter indicus</name>
    <dbReference type="NCBI Taxonomy" id="419650"/>
    <lineage>
        <taxon>Bacteria</taxon>
        <taxon>Bacillati</taxon>
        <taxon>Actinomycetota</taxon>
        <taxon>Actinomycetes</taxon>
        <taxon>Micrococcales</taxon>
        <taxon>Dermacoccaceae</taxon>
        <taxon>Calidifontibacter</taxon>
    </lineage>
</organism>
<dbReference type="AlphaFoldDB" id="A0A3D9ULB6"/>
<dbReference type="PANTHER" id="PTHR43833">
    <property type="entry name" value="POTASSIUM CHANNEL PROTEIN 2-RELATED-RELATED"/>
    <property type="match status" value="1"/>
</dbReference>
<gene>
    <name evidence="3" type="ORF">DFJ65_1060</name>
</gene>
<evidence type="ECO:0000313" key="3">
    <source>
        <dbReference type="EMBL" id="REF30067.1"/>
    </source>
</evidence>
<keyword evidence="1" id="KW-1133">Transmembrane helix</keyword>
<comment type="caution">
    <text evidence="3">The sequence shown here is derived from an EMBL/GenBank/DDBJ whole genome shotgun (WGS) entry which is preliminary data.</text>
</comment>
<dbReference type="InterPro" id="IPR036291">
    <property type="entry name" value="NAD(P)-bd_dom_sf"/>
</dbReference>
<name>A0A3D9ULB6_9MICO</name>
<feature type="transmembrane region" description="Helical" evidence="1">
    <location>
        <begin position="42"/>
        <end position="59"/>
    </location>
</feature>
<sequence>MHLMNLRTRRVRMGRRKVVPIPTGVPTTDAVFLLLRRMRAPFVVLIVTFTVSMIGLSLIPGRTADGKPYKYTLFDAFYQVTMTVTTVGYTEAPHPFTYAQRMWMTASIFMLVVCWAYTIGVIFSIMQDSAFQQALGTQRFRRKVKGMREPFELVVGYGAAGQAVGSELDRRRRRFVVVEREQERVEAVWTDELHADVPAHGGDGKFPATLGLAGLGHPMCEAVLALTDDDEANLAVVMSAALLRPEIPCIARCVDKDVQARMEEFAPTAIINPDDRYGGYLALQLHQPGTHQLIWWLMDNDEENLPAPHPGLDAGTWVVSGDCDFGRMVAADLRGAGLEVDLIGEKDPLPVLDDVVGFVAASANDLTNLALAEQVLAANADVFLCVRQRTEAYRALVSAMEIDSVYISTELVAREVLARVLAPTFWQYIEHVLQQDEGYALAVRDEIVAYCGRRAPEKEVVTLDKEGAPAVVDWLADKDLTIGDLLHHPLNREEHLELVVLMLAREGAEILSPPPGTPLRVGDKILLAGASHGFSDLRAALFYPATLEYVVTGSHVPTTWLWRKLGRRQGAA</sequence>
<feature type="transmembrane region" description="Helical" evidence="1">
    <location>
        <begin position="71"/>
        <end position="90"/>
    </location>
</feature>
<feature type="transmembrane region" description="Helical" evidence="1">
    <location>
        <begin position="102"/>
        <end position="126"/>
    </location>
</feature>
<evidence type="ECO:0000259" key="2">
    <source>
        <dbReference type="Pfam" id="PF02254"/>
    </source>
</evidence>
<proteinExistence type="predicted"/>
<dbReference type="Pfam" id="PF02254">
    <property type="entry name" value="TrkA_N"/>
    <property type="match status" value="1"/>
</dbReference>
<accession>A0A3D9ULB6</accession>
<dbReference type="InterPro" id="IPR003148">
    <property type="entry name" value="RCK_N"/>
</dbReference>
<protein>
    <submittedName>
        <fullName evidence="3">Trk K+ transport system NAD-binding subunit</fullName>
    </submittedName>
</protein>
<keyword evidence="4" id="KW-1185">Reference proteome</keyword>
<dbReference type="InterPro" id="IPR050721">
    <property type="entry name" value="Trk_Ktr_HKT_K-transport"/>
</dbReference>
<dbReference type="Proteomes" id="UP000256253">
    <property type="component" value="Unassembled WGS sequence"/>
</dbReference>
<feature type="domain" description="RCK N-terminal" evidence="2">
    <location>
        <begin position="153"/>
        <end position="273"/>
    </location>
</feature>
<dbReference type="EMBL" id="QTUA01000001">
    <property type="protein sequence ID" value="REF30067.1"/>
    <property type="molecule type" value="Genomic_DNA"/>
</dbReference>
<dbReference type="Gene3D" id="3.40.50.720">
    <property type="entry name" value="NAD(P)-binding Rossmann-like Domain"/>
    <property type="match status" value="1"/>
</dbReference>
<dbReference type="SUPFAM" id="SSF51735">
    <property type="entry name" value="NAD(P)-binding Rossmann-fold domains"/>
    <property type="match status" value="2"/>
</dbReference>
<reference evidence="3 4" key="1">
    <citation type="submission" date="2018-08" db="EMBL/GenBank/DDBJ databases">
        <title>Sequencing the genomes of 1000 actinobacteria strains.</title>
        <authorList>
            <person name="Klenk H.-P."/>
        </authorList>
    </citation>
    <scope>NUCLEOTIDE SEQUENCE [LARGE SCALE GENOMIC DNA]</scope>
    <source>
        <strain evidence="3 4">DSM 22967</strain>
    </source>
</reference>
<dbReference type="Gene3D" id="1.10.287.70">
    <property type="match status" value="1"/>
</dbReference>
<keyword evidence="1" id="KW-0472">Membrane</keyword>
<dbReference type="GO" id="GO:0006813">
    <property type="term" value="P:potassium ion transport"/>
    <property type="evidence" value="ECO:0007669"/>
    <property type="project" value="InterPro"/>
</dbReference>
<dbReference type="SUPFAM" id="SSF81324">
    <property type="entry name" value="Voltage-gated potassium channels"/>
    <property type="match status" value="1"/>
</dbReference>
<evidence type="ECO:0000256" key="1">
    <source>
        <dbReference type="SAM" id="Phobius"/>
    </source>
</evidence>
<keyword evidence="1" id="KW-0812">Transmembrane</keyword>
<dbReference type="SUPFAM" id="SSF116726">
    <property type="entry name" value="TrkA C-terminal domain-like"/>
    <property type="match status" value="1"/>
</dbReference>
<evidence type="ECO:0000313" key="4">
    <source>
        <dbReference type="Proteomes" id="UP000256253"/>
    </source>
</evidence>
<dbReference type="InterPro" id="IPR036721">
    <property type="entry name" value="RCK_C_sf"/>
</dbReference>